<dbReference type="EMBL" id="JABCKI010005756">
    <property type="protein sequence ID" value="KAG5638555.1"/>
    <property type="molecule type" value="Genomic_DNA"/>
</dbReference>
<accession>A0A9P7FWJ7</accession>
<gene>
    <name evidence="2" type="ORF">H0H81_011901</name>
</gene>
<protein>
    <submittedName>
        <fullName evidence="2">Uncharacterized protein</fullName>
    </submittedName>
</protein>
<comment type="caution">
    <text evidence="2">The sequence shown here is derived from an EMBL/GenBank/DDBJ whole genome shotgun (WGS) entry which is preliminary data.</text>
</comment>
<evidence type="ECO:0000313" key="2">
    <source>
        <dbReference type="EMBL" id="KAG5638555.1"/>
    </source>
</evidence>
<sequence>MHTLIHSSRKYVLDPYVISPLDSLLQHTKPHLTPLKPYAAPLEPYVSSTIEFAQTRIIPGASNVLSLAAAQYETHIASRLRWLFIEQYWNGVVQPNYFKKLHPKLELYSRPLRVYYTHTIIPGAQKALIYTHEAYTRVRPSTIYHFRVARRNARSVYATTKPRVIGAYEAVESLVLKGYAHVHPYLVAVVDMWKAQALFVAQRAQDARQKFVDPHVQLIWDKVVERSGSPTAAPVPTSVTDEPLSVRTSSATRLYTRPTQPEPESQKI</sequence>
<reference evidence="2" key="2">
    <citation type="submission" date="2021-10" db="EMBL/GenBank/DDBJ databases">
        <title>Phylogenomics reveals ancestral predisposition of the termite-cultivated fungus Termitomyces towards a domesticated lifestyle.</title>
        <authorList>
            <person name="Auxier B."/>
            <person name="Grum-Grzhimaylo A."/>
            <person name="Cardenas M.E."/>
            <person name="Lodge J.D."/>
            <person name="Laessoe T."/>
            <person name="Pedersen O."/>
            <person name="Smith M.E."/>
            <person name="Kuyper T.W."/>
            <person name="Franco-Molano E.A."/>
            <person name="Baroni T.J."/>
            <person name="Aanen D.K."/>
        </authorList>
    </citation>
    <scope>NUCLEOTIDE SEQUENCE</scope>
    <source>
        <strain evidence="2">D49</strain>
    </source>
</reference>
<proteinExistence type="predicted"/>
<dbReference type="OrthoDB" id="3260408at2759"/>
<feature type="compositionally biased region" description="Polar residues" evidence="1">
    <location>
        <begin position="246"/>
        <end position="268"/>
    </location>
</feature>
<reference evidence="2" key="1">
    <citation type="submission" date="2021-02" db="EMBL/GenBank/DDBJ databases">
        <authorList>
            <person name="Nieuwenhuis M."/>
            <person name="Van De Peppel L.J.J."/>
        </authorList>
    </citation>
    <scope>NUCLEOTIDE SEQUENCE</scope>
    <source>
        <strain evidence="2">D49</strain>
    </source>
</reference>
<evidence type="ECO:0000313" key="3">
    <source>
        <dbReference type="Proteomes" id="UP000717328"/>
    </source>
</evidence>
<evidence type="ECO:0000256" key="1">
    <source>
        <dbReference type="SAM" id="MobiDB-lite"/>
    </source>
</evidence>
<organism evidence="2 3">
    <name type="scientific">Sphagnurus paluster</name>
    <dbReference type="NCBI Taxonomy" id="117069"/>
    <lineage>
        <taxon>Eukaryota</taxon>
        <taxon>Fungi</taxon>
        <taxon>Dikarya</taxon>
        <taxon>Basidiomycota</taxon>
        <taxon>Agaricomycotina</taxon>
        <taxon>Agaricomycetes</taxon>
        <taxon>Agaricomycetidae</taxon>
        <taxon>Agaricales</taxon>
        <taxon>Tricholomatineae</taxon>
        <taxon>Lyophyllaceae</taxon>
        <taxon>Sphagnurus</taxon>
    </lineage>
</organism>
<dbReference type="Proteomes" id="UP000717328">
    <property type="component" value="Unassembled WGS sequence"/>
</dbReference>
<feature type="region of interest" description="Disordered" evidence="1">
    <location>
        <begin position="228"/>
        <end position="268"/>
    </location>
</feature>
<dbReference type="AlphaFoldDB" id="A0A9P7FWJ7"/>
<name>A0A9P7FWJ7_9AGAR</name>
<keyword evidence="3" id="KW-1185">Reference proteome</keyword>